<dbReference type="Proteomes" id="UP000053676">
    <property type="component" value="Unassembled WGS sequence"/>
</dbReference>
<evidence type="ECO:0000313" key="1">
    <source>
        <dbReference type="EMBL" id="ETN86218.1"/>
    </source>
</evidence>
<gene>
    <name evidence="1" type="ORF">NECAME_01346</name>
</gene>
<organism evidence="1 2">
    <name type="scientific">Necator americanus</name>
    <name type="common">Human hookworm</name>
    <dbReference type="NCBI Taxonomy" id="51031"/>
    <lineage>
        <taxon>Eukaryota</taxon>
        <taxon>Metazoa</taxon>
        <taxon>Ecdysozoa</taxon>
        <taxon>Nematoda</taxon>
        <taxon>Chromadorea</taxon>
        <taxon>Rhabditida</taxon>
        <taxon>Rhabditina</taxon>
        <taxon>Rhabditomorpha</taxon>
        <taxon>Strongyloidea</taxon>
        <taxon>Ancylostomatidae</taxon>
        <taxon>Bunostominae</taxon>
        <taxon>Necator</taxon>
    </lineage>
</organism>
<name>W2TWJ0_NECAM</name>
<dbReference type="KEGG" id="nai:NECAME_01346"/>
<proteinExistence type="predicted"/>
<keyword evidence="2" id="KW-1185">Reference proteome</keyword>
<sequence length="102" mass="12075">MDKEKELERRRQETLRAHIKLFWLTKIANELVDDDLNYENSLAQVTEAQNWIDQNENEEIVSVDNALDSITVQTKIKPSDHPIEATMNTYLENLRKKYSQKQ</sequence>
<reference evidence="2" key="1">
    <citation type="journal article" date="2014" name="Nat. Genet.">
        <title>Genome of the human hookworm Necator americanus.</title>
        <authorList>
            <person name="Tang Y.T."/>
            <person name="Gao X."/>
            <person name="Rosa B.A."/>
            <person name="Abubucker S."/>
            <person name="Hallsworth-Pepin K."/>
            <person name="Martin J."/>
            <person name="Tyagi R."/>
            <person name="Heizer E."/>
            <person name="Zhang X."/>
            <person name="Bhonagiri-Palsikar V."/>
            <person name="Minx P."/>
            <person name="Warren W.C."/>
            <person name="Wang Q."/>
            <person name="Zhan B."/>
            <person name="Hotez P.J."/>
            <person name="Sternberg P.W."/>
            <person name="Dougall A."/>
            <person name="Gaze S.T."/>
            <person name="Mulvenna J."/>
            <person name="Sotillo J."/>
            <person name="Ranganathan S."/>
            <person name="Rabelo E.M."/>
            <person name="Wilson R.K."/>
            <person name="Felgner P.L."/>
            <person name="Bethony J."/>
            <person name="Hawdon J.M."/>
            <person name="Gasser R.B."/>
            <person name="Loukas A."/>
            <person name="Mitreva M."/>
        </authorList>
    </citation>
    <scope>NUCLEOTIDE SEQUENCE [LARGE SCALE GENOMIC DNA]</scope>
</reference>
<evidence type="ECO:0000313" key="2">
    <source>
        <dbReference type="Proteomes" id="UP000053676"/>
    </source>
</evidence>
<dbReference type="AlphaFoldDB" id="W2TWJ0"/>
<protein>
    <submittedName>
        <fullName evidence="1">Uncharacterized protein</fullName>
    </submittedName>
</protein>
<dbReference type="EMBL" id="KI657591">
    <property type="protein sequence ID" value="ETN86218.1"/>
    <property type="molecule type" value="Genomic_DNA"/>
</dbReference>
<accession>W2TWJ0</accession>